<gene>
    <name evidence="3" type="ORF">QQF64_027556</name>
</gene>
<dbReference type="Proteomes" id="UP001558613">
    <property type="component" value="Unassembled WGS sequence"/>
</dbReference>
<feature type="domain" description="Arb2" evidence="2">
    <location>
        <begin position="48"/>
        <end position="93"/>
    </location>
</feature>
<protein>
    <recommendedName>
        <fullName evidence="2">Arb2 domain-containing protein</fullName>
    </recommendedName>
</protein>
<proteinExistence type="predicted"/>
<accession>A0ABR3NCR1</accession>
<sequence>MFSFHLGGWMSSPSRCLLHRTFTSLPVSPPQARCSSAKKRAEMIQREAEVKNRVRAVAMTDSVHNVWHQEANKSIRDWLREHCYNWVSSPEPLDTLVDPMLNDCPRVSAGTEKHELTSWKSFHSIFKFFSEALKDHEDESSSSPVTTRSSHRIKNEDL</sequence>
<comment type="caution">
    <text evidence="3">The sequence shown here is derived from an EMBL/GenBank/DDBJ whole genome shotgun (WGS) entry which is preliminary data.</text>
</comment>
<dbReference type="PANTHER" id="PTHR21357:SF6">
    <property type="entry name" value="COTRANSCRIPTIONAL REGULATOR FAM172A HOMOLOG"/>
    <property type="match status" value="1"/>
</dbReference>
<dbReference type="Pfam" id="PF22749">
    <property type="entry name" value="Arb2"/>
    <property type="match status" value="1"/>
</dbReference>
<dbReference type="InterPro" id="IPR048263">
    <property type="entry name" value="Arb2"/>
</dbReference>
<organism evidence="3 4">
    <name type="scientific">Cirrhinus molitorella</name>
    <name type="common">mud carp</name>
    <dbReference type="NCBI Taxonomy" id="172907"/>
    <lineage>
        <taxon>Eukaryota</taxon>
        <taxon>Metazoa</taxon>
        <taxon>Chordata</taxon>
        <taxon>Craniata</taxon>
        <taxon>Vertebrata</taxon>
        <taxon>Euteleostomi</taxon>
        <taxon>Actinopterygii</taxon>
        <taxon>Neopterygii</taxon>
        <taxon>Teleostei</taxon>
        <taxon>Ostariophysi</taxon>
        <taxon>Cypriniformes</taxon>
        <taxon>Cyprinidae</taxon>
        <taxon>Labeoninae</taxon>
        <taxon>Labeonini</taxon>
        <taxon>Cirrhinus</taxon>
    </lineage>
</organism>
<evidence type="ECO:0000313" key="3">
    <source>
        <dbReference type="EMBL" id="KAL1274742.1"/>
    </source>
</evidence>
<name>A0ABR3NCR1_9TELE</name>
<evidence type="ECO:0000259" key="2">
    <source>
        <dbReference type="Pfam" id="PF22749"/>
    </source>
</evidence>
<feature type="region of interest" description="Disordered" evidence="1">
    <location>
        <begin position="136"/>
        <end position="158"/>
    </location>
</feature>
<evidence type="ECO:0000313" key="4">
    <source>
        <dbReference type="Proteomes" id="UP001558613"/>
    </source>
</evidence>
<reference evidence="3 4" key="1">
    <citation type="submission" date="2023-09" db="EMBL/GenBank/DDBJ databases">
        <authorList>
            <person name="Wang M."/>
        </authorList>
    </citation>
    <scope>NUCLEOTIDE SEQUENCE [LARGE SCALE GENOMIC DNA]</scope>
    <source>
        <strain evidence="3">GT-2023</strain>
        <tissue evidence="3">Liver</tissue>
    </source>
</reference>
<dbReference type="EMBL" id="JAYMGO010000005">
    <property type="protein sequence ID" value="KAL1274742.1"/>
    <property type="molecule type" value="Genomic_DNA"/>
</dbReference>
<keyword evidence="4" id="KW-1185">Reference proteome</keyword>
<evidence type="ECO:0000256" key="1">
    <source>
        <dbReference type="SAM" id="MobiDB-lite"/>
    </source>
</evidence>
<dbReference type="PANTHER" id="PTHR21357">
    <property type="entry name" value="FAM172 FAMILY PROTEIN HOMOLOG CG10038"/>
    <property type="match status" value="1"/>
</dbReference>
<dbReference type="InterPro" id="IPR053858">
    <property type="entry name" value="Arb2_dom"/>
</dbReference>